<dbReference type="RefSeq" id="WP_003476732.1">
    <property type="nucleotide sequence ID" value="NZ_LT604072.1"/>
</dbReference>
<dbReference type="GO" id="GO:0016070">
    <property type="term" value="P:RNA metabolic process"/>
    <property type="evidence" value="ECO:0007669"/>
    <property type="project" value="InterPro"/>
</dbReference>
<feature type="region of interest" description="Disordered" evidence="1">
    <location>
        <begin position="1"/>
        <end position="42"/>
    </location>
</feature>
<dbReference type="EMBL" id="LT604072">
    <property type="protein sequence ID" value="SCB06757.1"/>
    <property type="molecule type" value="Genomic_DNA"/>
</dbReference>
<name>A0A1C3TU07_XANCT</name>
<dbReference type="GO" id="GO:0016788">
    <property type="term" value="F:hydrolase activity, acting on ester bonds"/>
    <property type="evidence" value="ECO:0007669"/>
    <property type="project" value="InterPro"/>
</dbReference>
<evidence type="ECO:0000313" key="3">
    <source>
        <dbReference type="EMBL" id="SCB06757.1"/>
    </source>
</evidence>
<dbReference type="InterPro" id="IPR014944">
    <property type="entry name" value="Toxin_SymE-like"/>
</dbReference>
<evidence type="ECO:0000313" key="4">
    <source>
        <dbReference type="Proteomes" id="UP000093071"/>
    </source>
</evidence>
<reference evidence="4" key="1">
    <citation type="submission" date="2016-07" db="EMBL/GenBank/DDBJ databases">
        <authorList>
            <person name="Jaenicke Sebastian"/>
        </authorList>
    </citation>
    <scope>NUCLEOTIDE SEQUENCE [LARGE SCALE GENOMIC DNA]</scope>
</reference>
<proteinExistence type="predicted"/>
<evidence type="ECO:0000259" key="2">
    <source>
        <dbReference type="Pfam" id="PF08845"/>
    </source>
</evidence>
<dbReference type="Proteomes" id="UP000093071">
    <property type="component" value="Chromosome I"/>
</dbReference>
<protein>
    <recommendedName>
        <fullName evidence="2">Toxin SymE-like domain-containing protein</fullName>
    </recommendedName>
</protein>
<gene>
    <name evidence="3" type="ORF">BN444_01680</name>
</gene>
<dbReference type="PATRIC" id="fig|1261556.5.peg.4285"/>
<organism evidence="3 4">
    <name type="scientific">Xanthomonas translucens pv. translucens DSM 18974</name>
    <dbReference type="NCBI Taxonomy" id="1261556"/>
    <lineage>
        <taxon>Bacteria</taxon>
        <taxon>Pseudomonadati</taxon>
        <taxon>Pseudomonadota</taxon>
        <taxon>Gammaproteobacteria</taxon>
        <taxon>Lysobacterales</taxon>
        <taxon>Lysobacteraceae</taxon>
        <taxon>Xanthomonas</taxon>
        <taxon>Xanthomonas translucens group</taxon>
    </lineage>
</organism>
<evidence type="ECO:0000256" key="1">
    <source>
        <dbReference type="SAM" id="MobiDB-lite"/>
    </source>
</evidence>
<accession>A0A1C3TU07</accession>
<dbReference type="GO" id="GO:0003723">
    <property type="term" value="F:RNA binding"/>
    <property type="evidence" value="ECO:0007669"/>
    <property type="project" value="InterPro"/>
</dbReference>
<sequence>MRRSKQASDIFSVTPESRPAKRRRPSVTNAHVAAQPVASDASPSLTRAASRLRFRVPERCTMGYQHYDVRRAEDVVGGAVPKLRLSGRWLEQYGFAVGDALRVTVGRGVLLISRVPAAVVPSARAVGKKKSRAARAAPNPLRSKV</sequence>
<dbReference type="AlphaFoldDB" id="A0A1C3TU07"/>
<feature type="domain" description="Toxin SymE-like" evidence="2">
    <location>
        <begin position="58"/>
        <end position="112"/>
    </location>
</feature>
<dbReference type="Pfam" id="PF08845">
    <property type="entry name" value="SymE_toxin"/>
    <property type="match status" value="1"/>
</dbReference>
<dbReference type="GO" id="GO:0005737">
    <property type="term" value="C:cytoplasm"/>
    <property type="evidence" value="ECO:0007669"/>
    <property type="project" value="InterPro"/>
</dbReference>